<accession>A0A6J4S572</accession>
<evidence type="ECO:0000313" key="3">
    <source>
        <dbReference type="EMBL" id="CAA9489860.1"/>
    </source>
</evidence>
<gene>
    <name evidence="3" type="ORF">AVDCRST_MAG13-1655</name>
</gene>
<dbReference type="InterPro" id="IPR050955">
    <property type="entry name" value="Plant_Biomass_Hydrol_Est"/>
</dbReference>
<keyword evidence="2" id="KW-0378">Hydrolase</keyword>
<reference evidence="3" key="1">
    <citation type="submission" date="2020-02" db="EMBL/GenBank/DDBJ databases">
        <authorList>
            <person name="Meier V. D."/>
        </authorList>
    </citation>
    <scope>NUCLEOTIDE SEQUENCE</scope>
    <source>
        <strain evidence="3">AVDCRST_MAG13</strain>
    </source>
</reference>
<keyword evidence="1" id="KW-0732">Signal</keyword>
<protein>
    <submittedName>
        <fullName evidence="3">Serine esterase, putative</fullName>
    </submittedName>
</protein>
<organism evidence="3">
    <name type="scientific">uncultured Solirubrobacteraceae bacterium</name>
    <dbReference type="NCBI Taxonomy" id="1162706"/>
    <lineage>
        <taxon>Bacteria</taxon>
        <taxon>Bacillati</taxon>
        <taxon>Actinomycetota</taxon>
        <taxon>Thermoleophilia</taxon>
        <taxon>Solirubrobacterales</taxon>
        <taxon>Solirubrobacteraceae</taxon>
        <taxon>environmental samples</taxon>
    </lineage>
</organism>
<dbReference type="EMBL" id="CADCVO010000263">
    <property type="protein sequence ID" value="CAA9489860.1"/>
    <property type="molecule type" value="Genomic_DNA"/>
</dbReference>
<dbReference type="InterPro" id="IPR029058">
    <property type="entry name" value="AB_hydrolase_fold"/>
</dbReference>
<dbReference type="PANTHER" id="PTHR43037:SF5">
    <property type="entry name" value="FERULOYL ESTERASE"/>
    <property type="match status" value="1"/>
</dbReference>
<proteinExistence type="predicted"/>
<evidence type="ECO:0000256" key="1">
    <source>
        <dbReference type="ARBA" id="ARBA00022729"/>
    </source>
</evidence>
<dbReference type="AlphaFoldDB" id="A0A6J4S572"/>
<dbReference type="PANTHER" id="PTHR43037">
    <property type="entry name" value="UNNAMED PRODUCT-RELATED"/>
    <property type="match status" value="1"/>
</dbReference>
<dbReference type="Gene3D" id="3.40.50.1820">
    <property type="entry name" value="alpha/beta hydrolase"/>
    <property type="match status" value="1"/>
</dbReference>
<dbReference type="SUPFAM" id="SSF53474">
    <property type="entry name" value="alpha/beta-Hydrolases"/>
    <property type="match status" value="1"/>
</dbReference>
<evidence type="ECO:0000256" key="2">
    <source>
        <dbReference type="ARBA" id="ARBA00022801"/>
    </source>
</evidence>
<sequence length="171" mass="17903">MVVLHGAGSSAARAIDLMTAPADELGIVLLVPDSRGSTWDVIRGGFGPDVAFLDRALAQVFASCPVDPARVVLEGFSDGASYALSLGIGNGDLFTHIVAFAPGFAAPAVQVGRPRVFVTHGVHDAVLPIDRCSRRLVPALRGADYDVTYEEFDGGHVVPPELARQAALWVG</sequence>
<name>A0A6J4S572_9ACTN</name>
<dbReference type="GO" id="GO:0016787">
    <property type="term" value="F:hydrolase activity"/>
    <property type="evidence" value="ECO:0007669"/>
    <property type="project" value="UniProtKB-KW"/>
</dbReference>